<dbReference type="InterPro" id="IPR027417">
    <property type="entry name" value="P-loop_NTPase"/>
</dbReference>
<evidence type="ECO:0000313" key="11">
    <source>
        <dbReference type="Proteomes" id="UP000247772"/>
    </source>
</evidence>
<evidence type="ECO:0000256" key="2">
    <source>
        <dbReference type="ARBA" id="ARBA00022448"/>
    </source>
</evidence>
<dbReference type="PANTHER" id="PTHR43820">
    <property type="entry name" value="HIGH-AFFINITY BRANCHED-CHAIN AMINO ACID TRANSPORT ATP-BINDING PROTEIN LIVF"/>
    <property type="match status" value="1"/>
</dbReference>
<evidence type="ECO:0000256" key="5">
    <source>
        <dbReference type="ARBA" id="ARBA00022741"/>
    </source>
</evidence>
<gene>
    <name evidence="10" type="ORF">C7410_105238</name>
    <name evidence="9" type="ORF">FHX59_001362</name>
</gene>
<accession>A0A2U1AM34</accession>
<keyword evidence="3" id="KW-1003">Cell membrane</keyword>
<dbReference type="GO" id="GO:0016887">
    <property type="term" value="F:ATP hydrolysis activity"/>
    <property type="evidence" value="ECO:0007669"/>
    <property type="project" value="InterPro"/>
</dbReference>
<dbReference type="GO" id="GO:0015807">
    <property type="term" value="P:L-amino acid transport"/>
    <property type="evidence" value="ECO:0007669"/>
    <property type="project" value="TreeGrafter"/>
</dbReference>
<dbReference type="CDD" id="cd03224">
    <property type="entry name" value="ABC_TM1139_LivF_branched"/>
    <property type="match status" value="1"/>
</dbReference>
<dbReference type="Proteomes" id="UP000533533">
    <property type="component" value="Unassembled WGS sequence"/>
</dbReference>
<dbReference type="GO" id="GO:0005524">
    <property type="term" value="F:ATP binding"/>
    <property type="evidence" value="ECO:0007669"/>
    <property type="project" value="UniProtKB-KW"/>
</dbReference>
<dbReference type="SUPFAM" id="SSF52540">
    <property type="entry name" value="P-loop containing nucleoside triphosphate hydrolases"/>
    <property type="match status" value="1"/>
</dbReference>
<dbReference type="GO" id="GO:0015658">
    <property type="term" value="F:branched-chain amino acid transmembrane transporter activity"/>
    <property type="evidence" value="ECO:0007669"/>
    <property type="project" value="InterPro"/>
</dbReference>
<dbReference type="InterPro" id="IPR003439">
    <property type="entry name" value="ABC_transporter-like_ATP-bd"/>
</dbReference>
<comment type="similarity">
    <text evidence="1">Belongs to the ABC transporter superfamily.</text>
</comment>
<dbReference type="Proteomes" id="UP000247772">
    <property type="component" value="Unassembled WGS sequence"/>
</dbReference>
<dbReference type="EMBL" id="QJSQ01000005">
    <property type="protein sequence ID" value="PYE25013.1"/>
    <property type="molecule type" value="Genomic_DNA"/>
</dbReference>
<keyword evidence="7" id="KW-0029">Amino-acid transport</keyword>
<sequence length="256" mass="26893">MGLDTGLDTAGKLLDVRDLRVNYGNIEALHGVSLDVGPGEIVALLGANGAGKTTTLRTVSGLLRPRGGSIAFEGQALVGLPSHRIVALGIGHVPEGRRIFGGLTVEENLRLGGYLLRRDAGALDRGIAQAYETFSRLRERKDQLAGTLSGGEQQMLAIARALMLKPKLVLLDEPSMGLAPKLVRAIFEVIARISHAGTAVLLVEQNARQALRIANRAYVLEGGRVALAGSAHELANDNRVRATYLGGSAQAEGGAV</sequence>
<comment type="caution">
    <text evidence="10">The sequence shown here is derived from an EMBL/GenBank/DDBJ whole genome shotgun (WGS) entry which is preliminary data.</text>
</comment>
<evidence type="ECO:0000313" key="12">
    <source>
        <dbReference type="Proteomes" id="UP000533533"/>
    </source>
</evidence>
<dbReference type="Gene3D" id="3.40.50.300">
    <property type="entry name" value="P-loop containing nucleotide triphosphate hydrolases"/>
    <property type="match status" value="1"/>
</dbReference>
<keyword evidence="4" id="KW-0997">Cell inner membrane</keyword>
<evidence type="ECO:0000256" key="1">
    <source>
        <dbReference type="ARBA" id="ARBA00005417"/>
    </source>
</evidence>
<dbReference type="InterPro" id="IPR052156">
    <property type="entry name" value="BCAA_Transport_ATP-bd_LivF"/>
</dbReference>
<evidence type="ECO:0000313" key="9">
    <source>
        <dbReference type="EMBL" id="MBB2926953.1"/>
    </source>
</evidence>
<dbReference type="AlphaFoldDB" id="A0A2U1AM34"/>
<evidence type="ECO:0000313" key="10">
    <source>
        <dbReference type="EMBL" id="PYE25013.1"/>
    </source>
</evidence>
<name>A0A2U1AM34_9BURK</name>
<dbReference type="PANTHER" id="PTHR43820:SF4">
    <property type="entry name" value="HIGH-AFFINITY BRANCHED-CHAIN AMINO ACID TRANSPORT ATP-BINDING PROTEIN LIVF"/>
    <property type="match status" value="1"/>
</dbReference>
<dbReference type="PROSITE" id="PS50893">
    <property type="entry name" value="ABC_TRANSPORTER_2"/>
    <property type="match status" value="1"/>
</dbReference>
<evidence type="ECO:0000256" key="4">
    <source>
        <dbReference type="ARBA" id="ARBA00022519"/>
    </source>
</evidence>
<organism evidence="10 11">
    <name type="scientific">Paraburkholderia silvatlantica</name>
    <dbReference type="NCBI Taxonomy" id="321895"/>
    <lineage>
        <taxon>Bacteria</taxon>
        <taxon>Pseudomonadati</taxon>
        <taxon>Pseudomonadota</taxon>
        <taxon>Betaproteobacteria</taxon>
        <taxon>Burkholderiales</taxon>
        <taxon>Burkholderiaceae</taxon>
        <taxon>Paraburkholderia</taxon>
    </lineage>
</organism>
<dbReference type="SMART" id="SM00382">
    <property type="entry name" value="AAA"/>
    <property type="match status" value="1"/>
</dbReference>
<dbReference type="InterPro" id="IPR017871">
    <property type="entry name" value="ABC_transporter-like_CS"/>
</dbReference>
<dbReference type="OrthoDB" id="9776369at2"/>
<keyword evidence="4" id="KW-0472">Membrane</keyword>
<dbReference type="PIRSF" id="PIRSF039137">
    <property type="entry name" value="ABC_branched_ATPase"/>
    <property type="match status" value="1"/>
</dbReference>
<feature type="domain" description="ABC transporter" evidence="8">
    <location>
        <begin position="14"/>
        <end position="247"/>
    </location>
</feature>
<dbReference type="Pfam" id="PF00005">
    <property type="entry name" value="ABC_tran"/>
    <property type="match status" value="1"/>
</dbReference>
<evidence type="ECO:0000256" key="3">
    <source>
        <dbReference type="ARBA" id="ARBA00022475"/>
    </source>
</evidence>
<dbReference type="RefSeq" id="WP_110382573.1">
    <property type="nucleotide sequence ID" value="NZ_JACHVZ010000003.1"/>
</dbReference>
<dbReference type="PROSITE" id="PS00211">
    <property type="entry name" value="ABC_TRANSPORTER_1"/>
    <property type="match status" value="1"/>
</dbReference>
<dbReference type="EMBL" id="JACHVZ010000003">
    <property type="protein sequence ID" value="MBB2926953.1"/>
    <property type="molecule type" value="Genomic_DNA"/>
</dbReference>
<keyword evidence="12" id="KW-1185">Reference proteome</keyword>
<keyword evidence="5" id="KW-0547">Nucleotide-binding</keyword>
<protein>
    <submittedName>
        <fullName evidence="10">Amino acid/amide ABC transporter ATP-binding protein 2 (HAAT family)</fullName>
    </submittedName>
    <submittedName>
        <fullName evidence="9">Branched-chain amino acid transport system ATP-binding protein</fullName>
    </submittedName>
</protein>
<keyword evidence="6 10" id="KW-0067">ATP-binding</keyword>
<proteinExistence type="inferred from homology"/>
<dbReference type="InterPro" id="IPR030660">
    <property type="entry name" value="ABC_branched_ATPase_LivF/BraG"/>
</dbReference>
<evidence type="ECO:0000256" key="6">
    <source>
        <dbReference type="ARBA" id="ARBA00022840"/>
    </source>
</evidence>
<reference evidence="10 11" key="1">
    <citation type="submission" date="2018-06" db="EMBL/GenBank/DDBJ databases">
        <title>Genomic Encyclopedia of Type Strains, Phase IV (KMG-V): Genome sequencing to study the core and pangenomes of soil and plant-associated prokaryotes.</title>
        <authorList>
            <person name="Whitman W."/>
        </authorList>
    </citation>
    <scope>NUCLEOTIDE SEQUENCE [LARGE SCALE GENOMIC DNA]</scope>
    <source>
        <strain evidence="10 11">SRCL-318</strain>
        <strain evidence="9 12">SRMrh-85</strain>
    </source>
</reference>
<dbReference type="InterPro" id="IPR003593">
    <property type="entry name" value="AAA+_ATPase"/>
</dbReference>
<evidence type="ECO:0000256" key="7">
    <source>
        <dbReference type="ARBA" id="ARBA00022970"/>
    </source>
</evidence>
<keyword evidence="2" id="KW-0813">Transport</keyword>
<evidence type="ECO:0000259" key="8">
    <source>
        <dbReference type="PROSITE" id="PS50893"/>
    </source>
</evidence>